<accession>A0A8T0GZ32</accession>
<dbReference type="EMBL" id="CM026430">
    <property type="protein sequence ID" value="KAG0563018.1"/>
    <property type="molecule type" value="Genomic_DNA"/>
</dbReference>
<dbReference type="Gene3D" id="3.40.50.2000">
    <property type="entry name" value="Glycogen Phosphorylase B"/>
    <property type="match status" value="2"/>
</dbReference>
<sequence length="505" mass="56253">MAWGELCVESEEAVEEAASPPCKLHAVFLPFPAYSHVVQILHFARQLVHVHKFTATLITSTHYHNELMKSHAAGNGADSGLNGGIQFLHVSDGLPDDHPRLAGNLMHYVMAVYSMEPAVNMLLSDLHDKTPITCLVRDLHLPFMFKAPRDNGISIAAFAPNSAAKEYLNRSVRALIDEGFLPDAAKIGDQEQFIDWERPITCLEGVSSEIRVGDLPIWPSVKGKLQAAVVNSVERRTEQYVLSDWVVVNTVYELECGTVDAMRKQTPNVCTVGPLSLVDHNDDETCIDWLNDQEPGSVIIVAFGTTTMRSIDQFKEVAIGLEASEHKFLWVFSAEQVISDSTESEREIFLNFMSGFTERTKNRGHITKWIPHFLATLRHSAVGAFLSHCGWHSVLEGIASGVPFLTWPFQYDHWPIARCVTHVWKIGLSMDNKGDQNGLVTRDEVERKVRRILNKTGEDMEVDAIRDRSGYLKSVTEKAITTGGTSQRSVASFVAAMRKKAKNST</sequence>
<evidence type="ECO:0000313" key="4">
    <source>
        <dbReference type="Proteomes" id="UP000822688"/>
    </source>
</evidence>
<dbReference type="PANTHER" id="PTHR11926">
    <property type="entry name" value="GLUCOSYL/GLUCURONOSYL TRANSFERASES"/>
    <property type="match status" value="1"/>
</dbReference>
<dbReference type="Pfam" id="PF00201">
    <property type="entry name" value="UDPGT"/>
    <property type="match status" value="1"/>
</dbReference>
<dbReference type="SUPFAM" id="SSF53756">
    <property type="entry name" value="UDP-Glycosyltransferase/glycogen phosphorylase"/>
    <property type="match status" value="1"/>
</dbReference>
<reference evidence="3" key="1">
    <citation type="submission" date="2020-06" db="EMBL/GenBank/DDBJ databases">
        <title>WGS assembly of Ceratodon purpureus strain R40.</title>
        <authorList>
            <person name="Carey S.B."/>
            <person name="Jenkins J."/>
            <person name="Shu S."/>
            <person name="Lovell J.T."/>
            <person name="Sreedasyam A."/>
            <person name="Maumus F."/>
            <person name="Tiley G.P."/>
            <person name="Fernandez-Pozo N."/>
            <person name="Barry K."/>
            <person name="Chen C."/>
            <person name="Wang M."/>
            <person name="Lipzen A."/>
            <person name="Daum C."/>
            <person name="Saski C.A."/>
            <person name="Payton A.C."/>
            <person name="Mcbreen J.C."/>
            <person name="Conrad R.E."/>
            <person name="Kollar L.M."/>
            <person name="Olsson S."/>
            <person name="Huttunen S."/>
            <person name="Landis J.B."/>
            <person name="Wickett N.J."/>
            <person name="Johnson M.G."/>
            <person name="Rensing S.A."/>
            <person name="Grimwood J."/>
            <person name="Schmutz J."/>
            <person name="Mcdaniel S.F."/>
        </authorList>
    </citation>
    <scope>NUCLEOTIDE SEQUENCE</scope>
    <source>
        <strain evidence="3">R40</strain>
    </source>
</reference>
<proteinExistence type="inferred from homology"/>
<gene>
    <name evidence="3" type="ORF">KC19_9G190400</name>
</gene>
<dbReference type="GO" id="GO:0008194">
    <property type="term" value="F:UDP-glycosyltransferase activity"/>
    <property type="evidence" value="ECO:0007669"/>
    <property type="project" value="InterPro"/>
</dbReference>
<name>A0A8T0GZ32_CERPU</name>
<dbReference type="Proteomes" id="UP000822688">
    <property type="component" value="Chromosome 9"/>
</dbReference>
<evidence type="ECO:0000256" key="2">
    <source>
        <dbReference type="ARBA" id="ARBA00022679"/>
    </source>
</evidence>
<evidence type="ECO:0000256" key="1">
    <source>
        <dbReference type="ARBA" id="ARBA00009995"/>
    </source>
</evidence>
<comment type="similarity">
    <text evidence="1">Belongs to the UDP-glycosyltransferase family.</text>
</comment>
<keyword evidence="2" id="KW-0808">Transferase</keyword>
<comment type="caution">
    <text evidence="3">The sequence shown here is derived from an EMBL/GenBank/DDBJ whole genome shotgun (WGS) entry which is preliminary data.</text>
</comment>
<organism evidence="3 4">
    <name type="scientific">Ceratodon purpureus</name>
    <name type="common">Fire moss</name>
    <name type="synonym">Dicranum purpureum</name>
    <dbReference type="NCBI Taxonomy" id="3225"/>
    <lineage>
        <taxon>Eukaryota</taxon>
        <taxon>Viridiplantae</taxon>
        <taxon>Streptophyta</taxon>
        <taxon>Embryophyta</taxon>
        <taxon>Bryophyta</taxon>
        <taxon>Bryophytina</taxon>
        <taxon>Bryopsida</taxon>
        <taxon>Dicranidae</taxon>
        <taxon>Pseudoditrichales</taxon>
        <taxon>Ditrichaceae</taxon>
        <taxon>Ceratodon</taxon>
    </lineage>
</organism>
<dbReference type="FunFam" id="3.40.50.2000:FF:000060">
    <property type="entry name" value="Glycosyltransferase"/>
    <property type="match status" value="1"/>
</dbReference>
<dbReference type="CDD" id="cd03784">
    <property type="entry name" value="GT1_Gtf-like"/>
    <property type="match status" value="1"/>
</dbReference>
<dbReference type="InterPro" id="IPR002213">
    <property type="entry name" value="UDP_glucos_trans"/>
</dbReference>
<protein>
    <recommendedName>
        <fullName evidence="5">Glycosyltransferase</fullName>
    </recommendedName>
</protein>
<dbReference type="PANTHER" id="PTHR11926:SF774">
    <property type="entry name" value="UDP-GLYCOSYLTRANSFERASE 85A1-RELATED"/>
    <property type="match status" value="1"/>
</dbReference>
<keyword evidence="4" id="KW-1185">Reference proteome</keyword>
<evidence type="ECO:0008006" key="5">
    <source>
        <dbReference type="Google" id="ProtNLM"/>
    </source>
</evidence>
<evidence type="ECO:0000313" key="3">
    <source>
        <dbReference type="EMBL" id="KAG0563018.1"/>
    </source>
</evidence>
<dbReference type="AlphaFoldDB" id="A0A8T0GZ32"/>